<feature type="transmembrane region" description="Helical" evidence="5">
    <location>
        <begin position="192"/>
        <end position="211"/>
    </location>
</feature>
<keyword evidence="2" id="KW-0813">Transport</keyword>
<evidence type="ECO:0000313" key="7">
    <source>
        <dbReference type="Proteomes" id="UP000236655"/>
    </source>
</evidence>
<evidence type="ECO:0000256" key="3">
    <source>
        <dbReference type="ARBA" id="ARBA00022475"/>
    </source>
</evidence>
<feature type="transmembrane region" description="Helical" evidence="5">
    <location>
        <begin position="29"/>
        <end position="47"/>
    </location>
</feature>
<dbReference type="KEGG" id="nba:CUN60_00160"/>
<keyword evidence="7" id="KW-1185">Reference proteome</keyword>
<dbReference type="SUPFAM" id="SSF103473">
    <property type="entry name" value="MFS general substrate transporter"/>
    <property type="match status" value="1"/>
</dbReference>
<feature type="transmembrane region" description="Helical" evidence="5">
    <location>
        <begin position="132"/>
        <end position="151"/>
    </location>
</feature>
<sequence length="386" mass="43684">MIFILGYMVKPIGMKIYSQCATCYSSKRINITLITALFVSSLVIGLLPSYSEIGIFSPILLMIARVLQGIASGAELQGEYDHLSIKMTRNHSFAILGFITGNEIGQLLGVFAYRGVSYYFNQAQLEAYGWRIPFFIGCALITIVFIIRVIYGEPISDNYQKRSIMPSYKLLGFMPAQTLSAMTLSGLKGGFIFLYLVLVPFCMWYFMGYSYQKISHIIFITTILSTIFVIIINPLITFVNSPTIIKLSIFMTLPTILLLAWSFINNQLIYLSVFAIASLSNIFTLTVPRVISGLFPPALRLYGVTFSHQNGFVLFGGLIPLFNIAIGHLVFYFFHNQIKNHHVFFIGLISYFLLMTIASLIALRKLSKYANYDDLMKISEKIRKHY</sequence>
<accession>A0A2I7N2U7</accession>
<proteinExistence type="predicted"/>
<dbReference type="GO" id="GO:0005886">
    <property type="term" value="C:plasma membrane"/>
    <property type="evidence" value="ECO:0007669"/>
    <property type="project" value="UniProtKB-SubCell"/>
</dbReference>
<dbReference type="PANTHER" id="PTHR43528">
    <property type="entry name" value="ALPHA-KETOGLUTARATE PERMEASE"/>
    <property type="match status" value="1"/>
</dbReference>
<dbReference type="PANTHER" id="PTHR43528:SF7">
    <property type="entry name" value="MFS TRANSPORTER"/>
    <property type="match status" value="1"/>
</dbReference>
<dbReference type="EMBL" id="CP024847">
    <property type="protein sequence ID" value="AUR50773.1"/>
    <property type="molecule type" value="Genomic_DNA"/>
</dbReference>
<evidence type="ECO:0000256" key="1">
    <source>
        <dbReference type="ARBA" id="ARBA00004651"/>
    </source>
</evidence>
<protein>
    <recommendedName>
        <fullName evidence="8">MFS transporter</fullName>
    </recommendedName>
</protein>
<keyword evidence="4" id="KW-0769">Symport</keyword>
<comment type="subcellular location">
    <subcellularLocation>
        <location evidence="1">Cell membrane</location>
        <topology evidence="1">Multi-pass membrane protein</topology>
    </subcellularLocation>
</comment>
<evidence type="ECO:0008006" key="8">
    <source>
        <dbReference type="Google" id="ProtNLM"/>
    </source>
</evidence>
<evidence type="ECO:0000313" key="6">
    <source>
        <dbReference type="EMBL" id="AUR50773.1"/>
    </source>
</evidence>
<dbReference type="InterPro" id="IPR036259">
    <property type="entry name" value="MFS_trans_sf"/>
</dbReference>
<evidence type="ECO:0000256" key="4">
    <source>
        <dbReference type="ARBA" id="ARBA00022847"/>
    </source>
</evidence>
<dbReference type="AlphaFoldDB" id="A0A2I7N2U7"/>
<dbReference type="Gene3D" id="1.20.1250.20">
    <property type="entry name" value="MFS general substrate transporter like domains"/>
    <property type="match status" value="1"/>
</dbReference>
<evidence type="ECO:0000256" key="2">
    <source>
        <dbReference type="ARBA" id="ARBA00022448"/>
    </source>
</evidence>
<keyword evidence="3" id="KW-1003">Cell membrane</keyword>
<reference evidence="7" key="1">
    <citation type="submission" date="2017-11" db="EMBL/GenBank/DDBJ databases">
        <authorList>
            <person name="Chan K.G."/>
            <person name="Lee L.S."/>
        </authorList>
    </citation>
    <scope>NUCLEOTIDE SEQUENCE [LARGE SCALE GENOMIC DNA]</scope>
    <source>
        <strain evidence="7">DSM 100970</strain>
    </source>
</reference>
<gene>
    <name evidence="6" type="ORF">CUN60_00160</name>
</gene>
<feature type="transmembrane region" description="Helical" evidence="5">
    <location>
        <begin position="269"/>
        <end position="291"/>
    </location>
</feature>
<feature type="transmembrane region" description="Helical" evidence="5">
    <location>
        <begin position="243"/>
        <end position="263"/>
    </location>
</feature>
<keyword evidence="5" id="KW-0472">Membrane</keyword>
<keyword evidence="5" id="KW-0812">Transmembrane</keyword>
<dbReference type="GO" id="GO:0015293">
    <property type="term" value="F:symporter activity"/>
    <property type="evidence" value="ECO:0007669"/>
    <property type="project" value="UniProtKB-KW"/>
</dbReference>
<name>A0A2I7N2U7_9NEIS</name>
<dbReference type="InterPro" id="IPR051084">
    <property type="entry name" value="H+-coupled_symporters"/>
</dbReference>
<organism evidence="6 7">
    <name type="scientific">Aquella oligotrophica</name>
    <dbReference type="NCBI Taxonomy" id="2067065"/>
    <lineage>
        <taxon>Bacteria</taxon>
        <taxon>Pseudomonadati</taxon>
        <taxon>Pseudomonadota</taxon>
        <taxon>Betaproteobacteria</taxon>
        <taxon>Neisseriales</taxon>
        <taxon>Neisseriaceae</taxon>
        <taxon>Aquella</taxon>
    </lineage>
</organism>
<feature type="transmembrane region" description="Helical" evidence="5">
    <location>
        <begin position="312"/>
        <end position="335"/>
    </location>
</feature>
<feature type="transmembrane region" description="Helical" evidence="5">
    <location>
        <begin position="217"/>
        <end position="236"/>
    </location>
</feature>
<feature type="transmembrane region" description="Helical" evidence="5">
    <location>
        <begin position="341"/>
        <end position="363"/>
    </location>
</feature>
<dbReference type="Proteomes" id="UP000236655">
    <property type="component" value="Chromosome"/>
</dbReference>
<feature type="transmembrane region" description="Helical" evidence="5">
    <location>
        <begin position="92"/>
        <end position="112"/>
    </location>
</feature>
<evidence type="ECO:0000256" key="5">
    <source>
        <dbReference type="SAM" id="Phobius"/>
    </source>
</evidence>
<keyword evidence="5" id="KW-1133">Transmembrane helix</keyword>